<dbReference type="GO" id="GO:0003677">
    <property type="term" value="F:DNA binding"/>
    <property type="evidence" value="ECO:0007669"/>
    <property type="project" value="UniProtKB-UniRule"/>
</dbReference>
<protein>
    <submittedName>
        <fullName evidence="6">TetR family transcriptional regulator</fullName>
    </submittedName>
</protein>
<gene>
    <name evidence="6" type="ORF">EDE15_3893</name>
</gene>
<organism evidence="6 7">
    <name type="scientific">Edaphobacter aggregans</name>
    <dbReference type="NCBI Taxonomy" id="570835"/>
    <lineage>
        <taxon>Bacteria</taxon>
        <taxon>Pseudomonadati</taxon>
        <taxon>Acidobacteriota</taxon>
        <taxon>Terriglobia</taxon>
        <taxon>Terriglobales</taxon>
        <taxon>Acidobacteriaceae</taxon>
        <taxon>Edaphobacter</taxon>
    </lineage>
</organism>
<dbReference type="PANTHER" id="PTHR47506">
    <property type="entry name" value="TRANSCRIPTIONAL REGULATORY PROTEIN"/>
    <property type="match status" value="1"/>
</dbReference>
<evidence type="ECO:0000256" key="4">
    <source>
        <dbReference type="PROSITE-ProRule" id="PRU00335"/>
    </source>
</evidence>
<dbReference type="Proteomes" id="UP000269669">
    <property type="component" value="Unassembled WGS sequence"/>
</dbReference>
<dbReference type="OrthoDB" id="9812484at2"/>
<dbReference type="Pfam" id="PF16925">
    <property type="entry name" value="TetR_C_13"/>
    <property type="match status" value="1"/>
</dbReference>
<dbReference type="InterPro" id="IPR001647">
    <property type="entry name" value="HTH_TetR"/>
</dbReference>
<proteinExistence type="predicted"/>
<keyword evidence="1" id="KW-0805">Transcription regulation</keyword>
<evidence type="ECO:0000256" key="3">
    <source>
        <dbReference type="ARBA" id="ARBA00023163"/>
    </source>
</evidence>
<reference evidence="6 7" key="1">
    <citation type="submission" date="2018-12" db="EMBL/GenBank/DDBJ databases">
        <title>Sequencing of bacterial isolates from soil warming experiment in Harvard Forest, Massachusetts, USA.</title>
        <authorList>
            <person name="Deangelis K."/>
        </authorList>
    </citation>
    <scope>NUCLEOTIDE SEQUENCE [LARGE SCALE GENOMIC DNA]</scope>
    <source>
        <strain evidence="6 7">EB153</strain>
    </source>
</reference>
<keyword evidence="2 4" id="KW-0238">DNA-binding</keyword>
<dbReference type="InterPro" id="IPR011075">
    <property type="entry name" value="TetR_C"/>
</dbReference>
<dbReference type="SUPFAM" id="SSF48498">
    <property type="entry name" value="Tetracyclin repressor-like, C-terminal domain"/>
    <property type="match status" value="1"/>
</dbReference>
<dbReference type="Pfam" id="PF00440">
    <property type="entry name" value="TetR_N"/>
    <property type="match status" value="1"/>
</dbReference>
<evidence type="ECO:0000313" key="7">
    <source>
        <dbReference type="Proteomes" id="UP000269669"/>
    </source>
</evidence>
<dbReference type="AlphaFoldDB" id="A0A428MN81"/>
<dbReference type="InterPro" id="IPR009057">
    <property type="entry name" value="Homeodomain-like_sf"/>
</dbReference>
<dbReference type="EMBL" id="RSDW01000001">
    <property type="protein sequence ID" value="RSL18330.1"/>
    <property type="molecule type" value="Genomic_DNA"/>
</dbReference>
<feature type="domain" description="HTH tetR-type" evidence="5">
    <location>
        <begin position="4"/>
        <end position="64"/>
    </location>
</feature>
<dbReference type="RefSeq" id="WP_125486705.1">
    <property type="nucleotide sequence ID" value="NZ_RSDW01000001.1"/>
</dbReference>
<keyword evidence="3" id="KW-0804">Transcription</keyword>
<dbReference type="Gene3D" id="1.10.357.10">
    <property type="entry name" value="Tetracycline Repressor, domain 2"/>
    <property type="match status" value="1"/>
</dbReference>
<evidence type="ECO:0000256" key="2">
    <source>
        <dbReference type="ARBA" id="ARBA00023125"/>
    </source>
</evidence>
<name>A0A428MN81_9BACT</name>
<dbReference type="PROSITE" id="PS50977">
    <property type="entry name" value="HTH_TETR_2"/>
    <property type="match status" value="1"/>
</dbReference>
<feature type="DNA-binding region" description="H-T-H motif" evidence="4">
    <location>
        <begin position="27"/>
        <end position="46"/>
    </location>
</feature>
<keyword evidence="7" id="KW-1185">Reference proteome</keyword>
<dbReference type="PANTHER" id="PTHR47506:SF6">
    <property type="entry name" value="HTH-TYPE TRANSCRIPTIONAL REPRESSOR NEMR"/>
    <property type="match status" value="1"/>
</dbReference>
<dbReference type="PRINTS" id="PR00455">
    <property type="entry name" value="HTHTETR"/>
</dbReference>
<evidence type="ECO:0000313" key="6">
    <source>
        <dbReference type="EMBL" id="RSL18330.1"/>
    </source>
</evidence>
<sequence>MAEKSTREHLIDVGLGLMHQNGYNATGLTDILKAADVPKGSFYHHFGSKEDFAAAVLERYGMREREHTTAILNDTTIPPLKRLRLYFSDLLKIYGQKGPIPGCMMGRFSLEIAAESSQLRKGISASFEHWQHMIATVIEQAVAQKELPADTDLESLAGFLLNSWEGALLRSQAEKSNAPLETFMDYVFERLLTKESKGKP</sequence>
<accession>A0A428MN81</accession>
<evidence type="ECO:0000259" key="5">
    <source>
        <dbReference type="PROSITE" id="PS50977"/>
    </source>
</evidence>
<evidence type="ECO:0000256" key="1">
    <source>
        <dbReference type="ARBA" id="ARBA00023015"/>
    </source>
</evidence>
<comment type="caution">
    <text evidence="6">The sequence shown here is derived from an EMBL/GenBank/DDBJ whole genome shotgun (WGS) entry which is preliminary data.</text>
</comment>
<dbReference type="InterPro" id="IPR036271">
    <property type="entry name" value="Tet_transcr_reg_TetR-rel_C_sf"/>
</dbReference>
<dbReference type="SUPFAM" id="SSF46689">
    <property type="entry name" value="Homeodomain-like"/>
    <property type="match status" value="1"/>
</dbReference>